<evidence type="ECO:0000256" key="1">
    <source>
        <dbReference type="ARBA" id="ARBA00004123"/>
    </source>
</evidence>
<dbReference type="SUPFAM" id="SSF53098">
    <property type="entry name" value="Ribonuclease H-like"/>
    <property type="match status" value="1"/>
</dbReference>
<comment type="caution">
    <text evidence="6">The sequence shown here is derived from an EMBL/GenBank/DDBJ whole genome shotgun (WGS) entry which is preliminary data.</text>
</comment>
<evidence type="ECO:0000313" key="7">
    <source>
        <dbReference type="Proteomes" id="UP001159363"/>
    </source>
</evidence>
<comment type="subcellular location">
    <subcellularLocation>
        <location evidence="1">Nucleus</location>
    </subcellularLocation>
</comment>
<keyword evidence="5" id="KW-0539">Nucleus</keyword>
<protein>
    <submittedName>
        <fullName evidence="6">Uncharacterized protein</fullName>
    </submittedName>
</protein>
<dbReference type="InterPro" id="IPR012337">
    <property type="entry name" value="RNaseH-like_sf"/>
</dbReference>
<evidence type="ECO:0000313" key="6">
    <source>
        <dbReference type="EMBL" id="KAJ8879268.1"/>
    </source>
</evidence>
<reference evidence="6 7" key="1">
    <citation type="submission" date="2023-02" db="EMBL/GenBank/DDBJ databases">
        <title>LHISI_Scaffold_Assembly.</title>
        <authorList>
            <person name="Stuart O.P."/>
            <person name="Cleave R."/>
            <person name="Magrath M.J.L."/>
            <person name="Mikheyev A.S."/>
        </authorList>
    </citation>
    <scope>NUCLEOTIDE SEQUENCE [LARGE SCALE GENOMIC DNA]</scope>
    <source>
        <strain evidence="6">Daus_M_001</strain>
        <tissue evidence="6">Leg muscle</tissue>
    </source>
</reference>
<dbReference type="InterPro" id="IPR052035">
    <property type="entry name" value="ZnF_BED_domain_contain"/>
</dbReference>
<dbReference type="Proteomes" id="UP001159363">
    <property type="component" value="Chromosome 6"/>
</dbReference>
<dbReference type="PANTHER" id="PTHR46481">
    <property type="entry name" value="ZINC FINGER BED DOMAIN-CONTAINING PROTEIN 4"/>
    <property type="match status" value="1"/>
</dbReference>
<keyword evidence="3" id="KW-0863">Zinc-finger</keyword>
<evidence type="ECO:0000256" key="3">
    <source>
        <dbReference type="ARBA" id="ARBA00022771"/>
    </source>
</evidence>
<keyword evidence="7" id="KW-1185">Reference proteome</keyword>
<proteinExistence type="predicted"/>
<name>A0ABQ9H4Q7_9NEOP</name>
<evidence type="ECO:0000256" key="4">
    <source>
        <dbReference type="ARBA" id="ARBA00022833"/>
    </source>
</evidence>
<evidence type="ECO:0000256" key="5">
    <source>
        <dbReference type="ARBA" id="ARBA00023242"/>
    </source>
</evidence>
<keyword evidence="4" id="KW-0862">Zinc</keyword>
<dbReference type="PANTHER" id="PTHR46481:SF10">
    <property type="entry name" value="ZINC FINGER BED DOMAIN-CONTAINING PROTEIN 39"/>
    <property type="match status" value="1"/>
</dbReference>
<dbReference type="EMBL" id="JARBHB010000007">
    <property type="protein sequence ID" value="KAJ8879268.1"/>
    <property type="molecule type" value="Genomic_DNA"/>
</dbReference>
<keyword evidence="2" id="KW-0479">Metal-binding</keyword>
<accession>A0ABQ9H4Q7</accession>
<organism evidence="6 7">
    <name type="scientific">Dryococelus australis</name>
    <dbReference type="NCBI Taxonomy" id="614101"/>
    <lineage>
        <taxon>Eukaryota</taxon>
        <taxon>Metazoa</taxon>
        <taxon>Ecdysozoa</taxon>
        <taxon>Arthropoda</taxon>
        <taxon>Hexapoda</taxon>
        <taxon>Insecta</taxon>
        <taxon>Pterygota</taxon>
        <taxon>Neoptera</taxon>
        <taxon>Polyneoptera</taxon>
        <taxon>Phasmatodea</taxon>
        <taxon>Verophasmatodea</taxon>
        <taxon>Anareolatae</taxon>
        <taxon>Phasmatidae</taxon>
        <taxon>Eurycanthinae</taxon>
        <taxon>Dryococelus</taxon>
    </lineage>
</organism>
<evidence type="ECO:0000256" key="2">
    <source>
        <dbReference type="ARBA" id="ARBA00022723"/>
    </source>
</evidence>
<gene>
    <name evidence="6" type="ORF">PR048_019875</name>
</gene>
<sequence length="384" mass="43736">MFHLKSLHRRLYCHQVCNNSRIYLKLFTITNCILYFTVKDKRPFSIVVGKEFCILIMELAPAYKIHSPSKLKALLDTKCLTQIYKTTFKAACHFSITCDIWSKMMTTRSFLGVTIHFIKGTELKSLVIVTKELTERHTASYIGKQLVNIFQTWGADFCKIEAAVTDNGENMVAAISGIAELGKNKCIPCFTHTLNLVAEAVTEDPTVSPLISKVGDISSRFGRRTLKDVKTRWNSTYYIITRYIEMTDLILPILMKDPKSPPPASSSEMEVIKKLMELLKPLEYLTLETVLLVQIEKCFGRIELCHPIACVTLLDPRFKILHFTHPVACGAAISHLKLIIKASESSSDYDNEDYVSQDRVSSYDFWSHHKKLAHGKTKSKKEKR</sequence>